<evidence type="ECO:0000256" key="1">
    <source>
        <dbReference type="ARBA" id="ARBA00006987"/>
    </source>
</evidence>
<dbReference type="Pfam" id="PF03401">
    <property type="entry name" value="TctC"/>
    <property type="match status" value="1"/>
</dbReference>
<comment type="caution">
    <text evidence="3">The sequence shown here is derived from an EMBL/GenBank/DDBJ whole genome shotgun (WGS) entry which is preliminary data.</text>
</comment>
<dbReference type="SUPFAM" id="SSF53850">
    <property type="entry name" value="Periplasmic binding protein-like II"/>
    <property type="match status" value="1"/>
</dbReference>
<keyword evidence="4" id="KW-1185">Reference proteome</keyword>
<dbReference type="AlphaFoldDB" id="A0A502CWB3"/>
<dbReference type="PIRSF" id="PIRSF017082">
    <property type="entry name" value="YflP"/>
    <property type="match status" value="1"/>
</dbReference>
<dbReference type="PANTHER" id="PTHR42928">
    <property type="entry name" value="TRICARBOXYLATE-BINDING PROTEIN"/>
    <property type="match status" value="1"/>
</dbReference>
<dbReference type="InterPro" id="IPR042100">
    <property type="entry name" value="Bug_dom1"/>
</dbReference>
<dbReference type="Gene3D" id="3.40.190.10">
    <property type="entry name" value="Periplasmic binding protein-like II"/>
    <property type="match status" value="1"/>
</dbReference>
<gene>
    <name evidence="3" type="ORF">EAH86_09205</name>
</gene>
<accession>A0A502CWB3</accession>
<dbReference type="Gene3D" id="3.40.190.150">
    <property type="entry name" value="Bordetella uptake gene, domain 1"/>
    <property type="match status" value="1"/>
</dbReference>
<organism evidence="3 4">
    <name type="scientific">Pedococcus bigeumensis</name>
    <dbReference type="NCBI Taxonomy" id="433644"/>
    <lineage>
        <taxon>Bacteria</taxon>
        <taxon>Bacillati</taxon>
        <taxon>Actinomycetota</taxon>
        <taxon>Actinomycetes</taxon>
        <taxon>Micrococcales</taxon>
        <taxon>Intrasporangiaceae</taxon>
        <taxon>Pedococcus</taxon>
    </lineage>
</organism>
<dbReference type="PANTHER" id="PTHR42928:SF3">
    <property type="entry name" value="UPF0065 PROTEIN YFLP"/>
    <property type="match status" value="1"/>
</dbReference>
<name>A0A502CWB3_9MICO</name>
<reference evidence="3 4" key="1">
    <citation type="journal article" date="2019" name="Environ. Microbiol.">
        <title>Species interactions and distinct microbial communities in high Arctic permafrost affected cryosols are associated with the CH4 and CO2 gas fluxes.</title>
        <authorList>
            <person name="Altshuler I."/>
            <person name="Hamel J."/>
            <person name="Turney S."/>
            <person name="Magnuson E."/>
            <person name="Levesque R."/>
            <person name="Greer C."/>
            <person name="Whyte L.G."/>
        </authorList>
    </citation>
    <scope>NUCLEOTIDE SEQUENCE [LARGE SCALE GENOMIC DNA]</scope>
    <source>
        <strain evidence="3 4">S9.3A</strain>
    </source>
</reference>
<dbReference type="InterPro" id="IPR005064">
    <property type="entry name" value="BUG"/>
</dbReference>
<dbReference type="OrthoDB" id="9780943at2"/>
<dbReference type="EMBL" id="RCZM01000003">
    <property type="protein sequence ID" value="TPG16954.1"/>
    <property type="molecule type" value="Genomic_DNA"/>
</dbReference>
<feature type="region of interest" description="Disordered" evidence="2">
    <location>
        <begin position="37"/>
        <end position="56"/>
    </location>
</feature>
<comment type="similarity">
    <text evidence="1">Belongs to the UPF0065 (bug) family.</text>
</comment>
<evidence type="ECO:0000313" key="3">
    <source>
        <dbReference type="EMBL" id="TPG16954.1"/>
    </source>
</evidence>
<evidence type="ECO:0000256" key="2">
    <source>
        <dbReference type="SAM" id="MobiDB-lite"/>
    </source>
</evidence>
<evidence type="ECO:0000313" key="4">
    <source>
        <dbReference type="Proteomes" id="UP000317722"/>
    </source>
</evidence>
<protein>
    <submittedName>
        <fullName evidence="3">Tripartite tricarboxylate transporter substrate binding protein</fullName>
    </submittedName>
</protein>
<sequence>MCFEPPQTKESPVRVRTPIKVVAAATVAGLALSACGVSGDDSSTGTSSSSGPVKGLRILVPNSPGSGYDTTARLAAKAMQDAKLSETIEVFNSAGAGGTVGLQRLVNEKGHDDILMQMGLGVVGAVYTNKSKATLNDTVPIAKLIEESEAIVVPKGSPYDTLDKLVAAWKANPGKVPVGGASNAGGPDHLTPMLLAKAVGITPKDVNYVAYDGGGELLTGVLGKKVAFAATGIGEVAEQAKSGDVKILAVTSANPVEGVDAPTLKSLGVDMEFTNWRGIVGPPGLSDAKAKEYVDLLTKMHGTDQWKKTLADQGWTDSFQTGDDFKTFLTAQNDSVAGVLKELGLA</sequence>
<proteinExistence type="inferred from homology"/>
<dbReference type="Proteomes" id="UP000317722">
    <property type="component" value="Unassembled WGS sequence"/>
</dbReference>
<feature type="compositionally biased region" description="Low complexity" evidence="2">
    <location>
        <begin position="37"/>
        <end position="51"/>
    </location>
</feature>
<dbReference type="CDD" id="cd07012">
    <property type="entry name" value="PBP2_Bug_TTT"/>
    <property type="match status" value="1"/>
</dbReference>